<dbReference type="PANTHER" id="PTHR30537">
    <property type="entry name" value="HTH-TYPE TRANSCRIPTIONAL REGULATOR"/>
    <property type="match status" value="1"/>
</dbReference>
<comment type="caution">
    <text evidence="6">The sequence shown here is derived from an EMBL/GenBank/DDBJ whole genome shotgun (WGS) entry which is preliminary data.</text>
</comment>
<dbReference type="RefSeq" id="WP_069266312.1">
    <property type="nucleotide sequence ID" value="NZ_JAYMRV010000002.1"/>
</dbReference>
<evidence type="ECO:0000256" key="1">
    <source>
        <dbReference type="ARBA" id="ARBA00009437"/>
    </source>
</evidence>
<dbReference type="InterPro" id="IPR036390">
    <property type="entry name" value="WH_DNA-bd_sf"/>
</dbReference>
<name>A0ABU9RLT3_9BURK</name>
<dbReference type="Gene3D" id="3.40.190.290">
    <property type="match status" value="1"/>
</dbReference>
<accession>A0ABU9RLT3</accession>
<proteinExistence type="inferred from homology"/>
<keyword evidence="4" id="KW-0804">Transcription</keyword>
<protein>
    <submittedName>
        <fullName evidence="6">LysR family transcriptional regulator</fullName>
    </submittedName>
</protein>
<dbReference type="PANTHER" id="PTHR30537:SF35">
    <property type="entry name" value="TRANSCRIPTIONAL REGULATORY PROTEIN"/>
    <property type="match status" value="1"/>
</dbReference>
<dbReference type="Proteomes" id="UP001489897">
    <property type="component" value="Unassembled WGS sequence"/>
</dbReference>
<sequence length="312" mass="34766">MEYIESLRLFRTIVEVKNFRRAGEMMGLSPSVVSRAIASLEERLGARLFHRSTRQFSLTEAAECFYDGCCRVLDDLDCMEASAADHGRLPTGVLRLVAHTTAALTWLPPLIASFRRKHANVTLDITLTERPVDLTADGYDLGIVLPFMLATDLAVTRLLQRLPLVIVTTEAYLGTHPRPRHPADLEQHAFVTVPPSMHKPFVTFRTGEEKIAVPINYEISSNNPIFNRDVILEGLGIGLLPIALVEEDIKSGRLIRLLEDFEIADTAAEVRLAYIGRAMLPAKVRAFIDHAAAFFEVSEGSATRPQVVREHQ</sequence>
<comment type="similarity">
    <text evidence="1">Belongs to the LysR transcriptional regulatory family.</text>
</comment>
<evidence type="ECO:0000256" key="2">
    <source>
        <dbReference type="ARBA" id="ARBA00023015"/>
    </source>
</evidence>
<dbReference type="Pfam" id="PF00126">
    <property type="entry name" value="HTH_1"/>
    <property type="match status" value="1"/>
</dbReference>
<dbReference type="InterPro" id="IPR058163">
    <property type="entry name" value="LysR-type_TF_proteobact-type"/>
</dbReference>
<evidence type="ECO:0000313" key="6">
    <source>
        <dbReference type="EMBL" id="MEM5421030.1"/>
    </source>
</evidence>
<dbReference type="InterPro" id="IPR036388">
    <property type="entry name" value="WH-like_DNA-bd_sf"/>
</dbReference>
<evidence type="ECO:0000259" key="5">
    <source>
        <dbReference type="PROSITE" id="PS50931"/>
    </source>
</evidence>
<dbReference type="Pfam" id="PF03466">
    <property type="entry name" value="LysR_substrate"/>
    <property type="match status" value="1"/>
</dbReference>
<keyword evidence="3" id="KW-0238">DNA-binding</keyword>
<dbReference type="Gene3D" id="1.10.10.10">
    <property type="entry name" value="Winged helix-like DNA-binding domain superfamily/Winged helix DNA-binding domain"/>
    <property type="match status" value="1"/>
</dbReference>
<dbReference type="EMBL" id="JAYMRV010000002">
    <property type="protein sequence ID" value="MEM5421030.1"/>
    <property type="molecule type" value="Genomic_DNA"/>
</dbReference>
<dbReference type="SUPFAM" id="SSF53850">
    <property type="entry name" value="Periplasmic binding protein-like II"/>
    <property type="match status" value="1"/>
</dbReference>
<dbReference type="InterPro" id="IPR000847">
    <property type="entry name" value="LysR_HTH_N"/>
</dbReference>
<dbReference type="InterPro" id="IPR005119">
    <property type="entry name" value="LysR_subst-bd"/>
</dbReference>
<dbReference type="SUPFAM" id="SSF46785">
    <property type="entry name" value="Winged helix' DNA-binding domain"/>
    <property type="match status" value="1"/>
</dbReference>
<keyword evidence="7" id="KW-1185">Reference proteome</keyword>
<feature type="domain" description="HTH lysR-type" evidence="5">
    <location>
        <begin position="1"/>
        <end position="59"/>
    </location>
</feature>
<evidence type="ECO:0000256" key="3">
    <source>
        <dbReference type="ARBA" id="ARBA00023125"/>
    </source>
</evidence>
<dbReference type="CDD" id="cd08422">
    <property type="entry name" value="PBP2_CrgA_like"/>
    <property type="match status" value="1"/>
</dbReference>
<keyword evidence="2" id="KW-0805">Transcription regulation</keyword>
<reference evidence="6 7" key="1">
    <citation type="submission" date="2024-01" db="EMBL/GenBank/DDBJ databases">
        <title>The diversity of rhizobia nodulating Mimosa spp. in eleven states of Brazil covering several biomes is determined by host plant, location, and edaphic factors.</title>
        <authorList>
            <person name="Rouws L."/>
            <person name="Barauna A."/>
            <person name="Beukes C."/>
            <person name="De Faria S.M."/>
            <person name="Gross E."/>
            <person name="Dos Reis Junior F.B."/>
            <person name="Simon M."/>
            <person name="Maluk M."/>
            <person name="Odee D.W."/>
            <person name="Kenicer G."/>
            <person name="Young J.P.W."/>
            <person name="Reis V.M."/>
            <person name="Zilli J."/>
            <person name="James E.K."/>
        </authorList>
    </citation>
    <scope>NUCLEOTIDE SEQUENCE [LARGE SCALE GENOMIC DNA]</scope>
    <source>
        <strain evidence="6 7">JPY167</strain>
    </source>
</reference>
<organism evidence="6 7">
    <name type="scientific">Paraburkholderia ferrariae</name>
    <dbReference type="NCBI Taxonomy" id="386056"/>
    <lineage>
        <taxon>Bacteria</taxon>
        <taxon>Pseudomonadati</taxon>
        <taxon>Pseudomonadota</taxon>
        <taxon>Betaproteobacteria</taxon>
        <taxon>Burkholderiales</taxon>
        <taxon>Burkholderiaceae</taxon>
        <taxon>Paraburkholderia</taxon>
    </lineage>
</organism>
<dbReference type="PROSITE" id="PS50931">
    <property type="entry name" value="HTH_LYSR"/>
    <property type="match status" value="1"/>
</dbReference>
<evidence type="ECO:0000256" key="4">
    <source>
        <dbReference type="ARBA" id="ARBA00023163"/>
    </source>
</evidence>
<evidence type="ECO:0000313" key="7">
    <source>
        <dbReference type="Proteomes" id="UP001489897"/>
    </source>
</evidence>
<gene>
    <name evidence="6" type="ORF">VSR73_08110</name>
</gene>